<gene>
    <name evidence="1" type="ORF">JTE90_017942</name>
</gene>
<protein>
    <submittedName>
        <fullName evidence="1">Uncharacterized protein</fullName>
    </submittedName>
</protein>
<dbReference type="EMBL" id="JAFNEN010000139">
    <property type="protein sequence ID" value="KAG8192407.1"/>
    <property type="molecule type" value="Genomic_DNA"/>
</dbReference>
<dbReference type="GO" id="GO:2001069">
    <property type="term" value="F:glycogen binding"/>
    <property type="evidence" value="ECO:0007669"/>
    <property type="project" value="TreeGrafter"/>
</dbReference>
<reference evidence="1 2" key="1">
    <citation type="journal article" date="2022" name="Nat. Ecol. Evol.">
        <title>A masculinizing supergene underlies an exaggerated male reproductive morph in a spider.</title>
        <authorList>
            <person name="Hendrickx F."/>
            <person name="De Corte Z."/>
            <person name="Sonet G."/>
            <person name="Van Belleghem S.M."/>
            <person name="Kostlbacher S."/>
            <person name="Vangestel C."/>
        </authorList>
    </citation>
    <scope>NUCLEOTIDE SEQUENCE [LARGE SCALE GENOMIC DNA]</scope>
    <source>
        <strain evidence="1">W744_W776</strain>
    </source>
</reference>
<comment type="caution">
    <text evidence="1">The sequence shown here is derived from an EMBL/GenBank/DDBJ whole genome shotgun (WGS) entry which is preliminary data.</text>
</comment>
<evidence type="ECO:0000313" key="2">
    <source>
        <dbReference type="Proteomes" id="UP000827092"/>
    </source>
</evidence>
<dbReference type="GO" id="GO:0005979">
    <property type="term" value="P:regulation of glycogen biosynthetic process"/>
    <property type="evidence" value="ECO:0007669"/>
    <property type="project" value="TreeGrafter"/>
</dbReference>
<dbReference type="GO" id="GO:0000164">
    <property type="term" value="C:protein phosphatase type 1 complex"/>
    <property type="evidence" value="ECO:0007669"/>
    <property type="project" value="TreeGrafter"/>
</dbReference>
<organism evidence="1 2">
    <name type="scientific">Oedothorax gibbosus</name>
    <dbReference type="NCBI Taxonomy" id="931172"/>
    <lineage>
        <taxon>Eukaryota</taxon>
        <taxon>Metazoa</taxon>
        <taxon>Ecdysozoa</taxon>
        <taxon>Arthropoda</taxon>
        <taxon>Chelicerata</taxon>
        <taxon>Arachnida</taxon>
        <taxon>Araneae</taxon>
        <taxon>Araneomorphae</taxon>
        <taxon>Entelegynae</taxon>
        <taxon>Araneoidea</taxon>
        <taxon>Linyphiidae</taxon>
        <taxon>Erigoninae</taxon>
        <taxon>Oedothorax</taxon>
    </lineage>
</organism>
<keyword evidence="2" id="KW-1185">Reference proteome</keyword>
<dbReference type="AlphaFoldDB" id="A0AAV6V849"/>
<dbReference type="GO" id="GO:0008157">
    <property type="term" value="F:protein phosphatase 1 binding"/>
    <property type="evidence" value="ECO:0007669"/>
    <property type="project" value="TreeGrafter"/>
</dbReference>
<dbReference type="PANTHER" id="PTHR12307:SF48">
    <property type="entry name" value="PROTEIN PHOSPHATASE 1 REGULATORY SUBUNIT"/>
    <property type="match status" value="1"/>
</dbReference>
<dbReference type="Proteomes" id="UP000827092">
    <property type="component" value="Unassembled WGS sequence"/>
</dbReference>
<dbReference type="PANTHER" id="PTHR12307">
    <property type="entry name" value="PROTEIN PHOSPHATASE 1 REGULATORY SUBUNIT"/>
    <property type="match status" value="1"/>
</dbReference>
<sequence length="235" mass="26979">MPVDLEMLLSAPRATLFPFQSYVDDHRYSGYDGSYYSHRPNYLLRSNSIKRYGFLQDRPVFREYEKPPTDKSTSERKKKVSFADDRGLNLVEVREIPGAPKWTDDVLALLTGKTQDSQLPEKVWKLASETPPRADDKLLELLEKNKVGLEMVTVKKPGDILTGTIKCCGNKYWDNNGAINYRLVADSSTESLASVHRSEDDKLSDSKITLSLTENMDKFSEIDSWSNFMYNQPYW</sequence>
<proteinExistence type="predicted"/>
<accession>A0AAV6V849</accession>
<dbReference type="InterPro" id="IPR050782">
    <property type="entry name" value="PP1_regulatory_subunit_3"/>
</dbReference>
<name>A0AAV6V849_9ARAC</name>
<evidence type="ECO:0000313" key="1">
    <source>
        <dbReference type="EMBL" id="KAG8192407.1"/>
    </source>
</evidence>